<sequence length="68" mass="7565">MKYTDVEITSIKLSVIDDALAIAGKHEMEIDRLFGEPASYQRGKKIAASLSLLMDELLDLKDIIAENL</sequence>
<gene>
    <name evidence="1" type="ORF">LCGC14_0428240</name>
</gene>
<dbReference type="EMBL" id="LAZR01000399">
    <property type="protein sequence ID" value="KKN70669.1"/>
    <property type="molecule type" value="Genomic_DNA"/>
</dbReference>
<organism evidence="1">
    <name type="scientific">marine sediment metagenome</name>
    <dbReference type="NCBI Taxonomy" id="412755"/>
    <lineage>
        <taxon>unclassified sequences</taxon>
        <taxon>metagenomes</taxon>
        <taxon>ecological metagenomes</taxon>
    </lineage>
</organism>
<name>A0A0F9SUV4_9ZZZZ</name>
<reference evidence="1" key="1">
    <citation type="journal article" date="2015" name="Nature">
        <title>Complex archaea that bridge the gap between prokaryotes and eukaryotes.</title>
        <authorList>
            <person name="Spang A."/>
            <person name="Saw J.H."/>
            <person name="Jorgensen S.L."/>
            <person name="Zaremba-Niedzwiedzka K."/>
            <person name="Martijn J."/>
            <person name="Lind A.E."/>
            <person name="van Eijk R."/>
            <person name="Schleper C."/>
            <person name="Guy L."/>
            <person name="Ettema T.J."/>
        </authorList>
    </citation>
    <scope>NUCLEOTIDE SEQUENCE</scope>
</reference>
<dbReference type="AlphaFoldDB" id="A0A0F9SUV4"/>
<proteinExistence type="predicted"/>
<protein>
    <submittedName>
        <fullName evidence="1">Uncharacterized protein</fullName>
    </submittedName>
</protein>
<comment type="caution">
    <text evidence="1">The sequence shown here is derived from an EMBL/GenBank/DDBJ whole genome shotgun (WGS) entry which is preliminary data.</text>
</comment>
<accession>A0A0F9SUV4</accession>
<evidence type="ECO:0000313" key="1">
    <source>
        <dbReference type="EMBL" id="KKN70669.1"/>
    </source>
</evidence>